<organism evidence="3 4">
    <name type="scientific">Emiliania huxleyi (strain CCMP1516)</name>
    <dbReference type="NCBI Taxonomy" id="280463"/>
    <lineage>
        <taxon>Eukaryota</taxon>
        <taxon>Haptista</taxon>
        <taxon>Haptophyta</taxon>
        <taxon>Prymnesiophyceae</taxon>
        <taxon>Isochrysidales</taxon>
        <taxon>Noelaerhabdaceae</taxon>
        <taxon>Emiliania</taxon>
    </lineage>
</organism>
<sequence length="287" mass="30300">MPARARQLLGARLTRQRRPAPPPLPQSPGTAPAWELLLFSLLGALLVSLVLRRRTRRSWSRSAGGGIASARRVRQFVRAEFDKISAADARAEFEKISAADARAEFGNAGTEFGKASAADVSPPPGPDRAEPAQATPAVAEPTCDVLSPQLPFPWSPPTVADVEEDSEEEYLRGYVTRRSAVGATPSPQSPSRLTARSHSSGYLGSPYKTAASAEAVDDAGDAGDAAAIEAEAAQAETQAKAAQADAAPVHARVFAFRHIFSFGGKASFPPVYSCEETGECARIVDAF</sequence>
<feature type="region of interest" description="Disordered" evidence="1">
    <location>
        <begin position="176"/>
        <end position="200"/>
    </location>
</feature>
<reference evidence="3" key="2">
    <citation type="submission" date="2024-10" db="UniProtKB">
        <authorList>
            <consortium name="EnsemblProtists"/>
        </authorList>
    </citation>
    <scope>IDENTIFICATION</scope>
</reference>
<dbReference type="EnsemblProtists" id="EOD27758">
    <property type="protein sequence ID" value="EOD27758"/>
    <property type="gene ID" value="EMIHUDRAFT_204709"/>
</dbReference>
<dbReference type="AlphaFoldDB" id="A0A0D3JW73"/>
<feature type="region of interest" description="Disordered" evidence="1">
    <location>
        <begin position="8"/>
        <end position="28"/>
    </location>
</feature>
<dbReference type="GeneID" id="17273304"/>
<name>A0A0D3JW73_EMIH1</name>
<dbReference type="PaxDb" id="2903-EOD27758"/>
<keyword evidence="2" id="KW-0472">Membrane</keyword>
<reference evidence="4" key="1">
    <citation type="journal article" date="2013" name="Nature">
        <title>Pan genome of the phytoplankton Emiliania underpins its global distribution.</title>
        <authorList>
            <person name="Read B.A."/>
            <person name="Kegel J."/>
            <person name="Klute M.J."/>
            <person name="Kuo A."/>
            <person name="Lefebvre S.C."/>
            <person name="Maumus F."/>
            <person name="Mayer C."/>
            <person name="Miller J."/>
            <person name="Monier A."/>
            <person name="Salamov A."/>
            <person name="Young J."/>
            <person name="Aguilar M."/>
            <person name="Claverie J.M."/>
            <person name="Frickenhaus S."/>
            <person name="Gonzalez K."/>
            <person name="Herman E.K."/>
            <person name="Lin Y.C."/>
            <person name="Napier J."/>
            <person name="Ogata H."/>
            <person name="Sarno A.F."/>
            <person name="Shmutz J."/>
            <person name="Schroeder D."/>
            <person name="de Vargas C."/>
            <person name="Verret F."/>
            <person name="von Dassow P."/>
            <person name="Valentin K."/>
            <person name="Van de Peer Y."/>
            <person name="Wheeler G."/>
            <person name="Dacks J.B."/>
            <person name="Delwiche C.F."/>
            <person name="Dyhrman S.T."/>
            <person name="Glockner G."/>
            <person name="John U."/>
            <person name="Richards T."/>
            <person name="Worden A.Z."/>
            <person name="Zhang X."/>
            <person name="Grigoriev I.V."/>
            <person name="Allen A.E."/>
            <person name="Bidle K."/>
            <person name="Borodovsky M."/>
            <person name="Bowler C."/>
            <person name="Brownlee C."/>
            <person name="Cock J.M."/>
            <person name="Elias M."/>
            <person name="Gladyshev V.N."/>
            <person name="Groth M."/>
            <person name="Guda C."/>
            <person name="Hadaegh A."/>
            <person name="Iglesias-Rodriguez M.D."/>
            <person name="Jenkins J."/>
            <person name="Jones B.M."/>
            <person name="Lawson T."/>
            <person name="Leese F."/>
            <person name="Lindquist E."/>
            <person name="Lobanov A."/>
            <person name="Lomsadze A."/>
            <person name="Malik S.B."/>
            <person name="Marsh M.E."/>
            <person name="Mackinder L."/>
            <person name="Mock T."/>
            <person name="Mueller-Roeber B."/>
            <person name="Pagarete A."/>
            <person name="Parker M."/>
            <person name="Probert I."/>
            <person name="Quesneville H."/>
            <person name="Raines C."/>
            <person name="Rensing S.A."/>
            <person name="Riano-Pachon D.M."/>
            <person name="Richier S."/>
            <person name="Rokitta S."/>
            <person name="Shiraiwa Y."/>
            <person name="Soanes D.M."/>
            <person name="van der Giezen M."/>
            <person name="Wahlund T.M."/>
            <person name="Williams B."/>
            <person name="Wilson W."/>
            <person name="Wolfe G."/>
            <person name="Wurch L.L."/>
        </authorList>
    </citation>
    <scope>NUCLEOTIDE SEQUENCE</scope>
</reference>
<protein>
    <submittedName>
        <fullName evidence="3">Uncharacterized protein</fullName>
    </submittedName>
</protein>
<dbReference type="KEGG" id="ehx:EMIHUDRAFT_204709"/>
<dbReference type="HOGENOM" id="CLU_971237_0_0_1"/>
<keyword evidence="4" id="KW-1185">Reference proteome</keyword>
<evidence type="ECO:0000256" key="1">
    <source>
        <dbReference type="SAM" id="MobiDB-lite"/>
    </source>
</evidence>
<evidence type="ECO:0000313" key="4">
    <source>
        <dbReference type="Proteomes" id="UP000013827"/>
    </source>
</evidence>
<dbReference type="RefSeq" id="XP_005780187.1">
    <property type="nucleotide sequence ID" value="XM_005780130.1"/>
</dbReference>
<dbReference type="Proteomes" id="UP000013827">
    <property type="component" value="Unassembled WGS sequence"/>
</dbReference>
<keyword evidence="2" id="KW-0812">Transmembrane</keyword>
<accession>A0A0D3JW73</accession>
<evidence type="ECO:0000313" key="3">
    <source>
        <dbReference type="EnsemblProtists" id="EOD27758"/>
    </source>
</evidence>
<evidence type="ECO:0000256" key="2">
    <source>
        <dbReference type="SAM" id="Phobius"/>
    </source>
</evidence>
<keyword evidence="2" id="KW-1133">Transmembrane helix</keyword>
<feature type="compositionally biased region" description="Polar residues" evidence="1">
    <location>
        <begin position="185"/>
        <end position="200"/>
    </location>
</feature>
<proteinExistence type="predicted"/>
<feature type="transmembrane region" description="Helical" evidence="2">
    <location>
        <begin position="31"/>
        <end position="51"/>
    </location>
</feature>